<comment type="caution">
    <text evidence="1">The sequence shown here is derived from an EMBL/GenBank/DDBJ whole genome shotgun (WGS) entry which is preliminary data.</text>
</comment>
<name>A0AAE1CQA2_9GAST</name>
<dbReference type="AlphaFoldDB" id="A0AAE1CQA2"/>
<accession>A0AAE1CQA2</accession>
<evidence type="ECO:0000313" key="1">
    <source>
        <dbReference type="EMBL" id="KAK3726957.1"/>
    </source>
</evidence>
<proteinExistence type="predicted"/>
<dbReference type="Proteomes" id="UP001283361">
    <property type="component" value="Unassembled WGS sequence"/>
</dbReference>
<protein>
    <submittedName>
        <fullName evidence="1">Uncharacterized protein</fullName>
    </submittedName>
</protein>
<dbReference type="EMBL" id="JAWDGP010007268">
    <property type="protein sequence ID" value="KAK3726957.1"/>
    <property type="molecule type" value="Genomic_DNA"/>
</dbReference>
<sequence>MECSDKLDTDGTNSNSVRTLLKQCKVKDVKDVRPRFDRACPRDIFLACHCGQIHREVLHNVCVGRNRFDSILKKYSLKRIIEIMRRTSFQEITWPHDENQCTVLNTSSNYEEELPSPYVTSDRLFYLRVTPVTTGHTTESAKFKNDSFVAKSVETTLNVDHSISFEVEFTHTLEKRIRCEGRHNFLSQCQLFECSQSAMLSVSPHSPNRYGDWSCVVPDRAVILQSDPLLSVELCTCLRAQTVLSRLGKCLHPQTHTPFFVAVSFLSPTERAATLTGYPLEWETELMLGETYTRQPRDSAPSRTFSDYMILRKLWFETDEFCPSDINSKVLVARFYSEDLEKYESKNTYDPGVVGSLALPRDEMQNARFGFESLRFQFGNTGDEMQNAQFGFESLRFQFGNTGDEMQNARFRFESLRFQFGNTGDEMQNAQFGFESLRFQFGNTGDEMQNAQFGFESLRFQFGNTGDEMQNAQFGFESLRFQFGNTGDEMQNARFGFESLRFQFGNTGDEMQNAQFGFESLRFQFGNTGDEMQNARFGFESLRFQFGNTGDEMQNAQFGFESLRFQFGNTGDEMQNARFGFESLRFQFGNTGDEMQNARFGFESLRFQFGNTGDEMQNAQFGFESLRFQFGNTGDEMQNAQFGFESLRFQFGNTGDEMQNAQFGFESLRFQFGNTGDEMQNAQFGFESLRFQFGNTGGRSSSHVTTSVLPTLSPSYLFLLFHFAEMMTL</sequence>
<gene>
    <name evidence="1" type="ORF">RRG08_004051</name>
</gene>
<keyword evidence="2" id="KW-1185">Reference proteome</keyword>
<evidence type="ECO:0000313" key="2">
    <source>
        <dbReference type="Proteomes" id="UP001283361"/>
    </source>
</evidence>
<organism evidence="1 2">
    <name type="scientific">Elysia crispata</name>
    <name type="common">lettuce slug</name>
    <dbReference type="NCBI Taxonomy" id="231223"/>
    <lineage>
        <taxon>Eukaryota</taxon>
        <taxon>Metazoa</taxon>
        <taxon>Spiralia</taxon>
        <taxon>Lophotrochozoa</taxon>
        <taxon>Mollusca</taxon>
        <taxon>Gastropoda</taxon>
        <taxon>Heterobranchia</taxon>
        <taxon>Euthyneura</taxon>
        <taxon>Panpulmonata</taxon>
        <taxon>Sacoglossa</taxon>
        <taxon>Placobranchoidea</taxon>
        <taxon>Plakobranchidae</taxon>
        <taxon>Elysia</taxon>
    </lineage>
</organism>
<reference evidence="1" key="1">
    <citation type="journal article" date="2023" name="G3 (Bethesda)">
        <title>A reference genome for the long-term kleptoplast-retaining sea slug Elysia crispata morphotype clarki.</title>
        <authorList>
            <person name="Eastman K.E."/>
            <person name="Pendleton A.L."/>
            <person name="Shaikh M.A."/>
            <person name="Suttiyut T."/>
            <person name="Ogas R."/>
            <person name="Tomko P."/>
            <person name="Gavelis G."/>
            <person name="Widhalm J.R."/>
            <person name="Wisecaver J.H."/>
        </authorList>
    </citation>
    <scope>NUCLEOTIDE SEQUENCE</scope>
    <source>
        <strain evidence="1">ECLA1</strain>
    </source>
</reference>